<reference evidence="6 7" key="1">
    <citation type="submission" date="2018-05" db="EMBL/GenBank/DDBJ databases">
        <title>Complete Genome Sequence of Deinococcus sp. strain 17bor-2.</title>
        <authorList>
            <person name="Srinivasan S."/>
        </authorList>
    </citation>
    <scope>NUCLEOTIDE SEQUENCE [LARGE SCALE GENOMIC DNA]</scope>
    <source>
        <strain evidence="6 7">17bor-2</strain>
    </source>
</reference>
<protein>
    <submittedName>
        <fullName evidence="6">TetR/AcrR family transcriptional regulator</fullName>
    </submittedName>
</protein>
<dbReference type="InterPro" id="IPR050109">
    <property type="entry name" value="HTH-type_TetR-like_transc_reg"/>
</dbReference>
<keyword evidence="7" id="KW-1185">Reference proteome</keyword>
<dbReference type="RefSeq" id="WP_109827321.1">
    <property type="nucleotide sequence ID" value="NZ_CP029494.1"/>
</dbReference>
<dbReference type="Proteomes" id="UP000245368">
    <property type="component" value="Chromosome"/>
</dbReference>
<dbReference type="AlphaFoldDB" id="A0A2Z3JEK2"/>
<proteinExistence type="predicted"/>
<dbReference type="PRINTS" id="PR00455">
    <property type="entry name" value="HTHTETR"/>
</dbReference>
<dbReference type="InterPro" id="IPR001647">
    <property type="entry name" value="HTH_TetR"/>
</dbReference>
<dbReference type="PROSITE" id="PS50977">
    <property type="entry name" value="HTH_TETR_2"/>
    <property type="match status" value="1"/>
</dbReference>
<dbReference type="Pfam" id="PF00440">
    <property type="entry name" value="TetR_N"/>
    <property type="match status" value="1"/>
</dbReference>
<dbReference type="SUPFAM" id="SSF48498">
    <property type="entry name" value="Tetracyclin repressor-like, C-terminal domain"/>
    <property type="match status" value="1"/>
</dbReference>
<dbReference type="OrthoDB" id="9179041at2"/>
<dbReference type="InterPro" id="IPR036271">
    <property type="entry name" value="Tet_transcr_reg_TetR-rel_C_sf"/>
</dbReference>
<dbReference type="PANTHER" id="PTHR30055">
    <property type="entry name" value="HTH-TYPE TRANSCRIPTIONAL REGULATOR RUTR"/>
    <property type="match status" value="1"/>
</dbReference>
<organism evidence="6 7">
    <name type="scientific">Deinococcus irradiatisoli</name>
    <dbReference type="NCBI Taxonomy" id="2202254"/>
    <lineage>
        <taxon>Bacteria</taxon>
        <taxon>Thermotogati</taxon>
        <taxon>Deinococcota</taxon>
        <taxon>Deinococci</taxon>
        <taxon>Deinococcales</taxon>
        <taxon>Deinococcaceae</taxon>
        <taxon>Deinococcus</taxon>
    </lineage>
</organism>
<dbReference type="Gene3D" id="1.10.357.10">
    <property type="entry name" value="Tetracycline Repressor, domain 2"/>
    <property type="match status" value="1"/>
</dbReference>
<evidence type="ECO:0000256" key="3">
    <source>
        <dbReference type="ARBA" id="ARBA00023163"/>
    </source>
</evidence>
<dbReference type="KEGG" id="dez:DKM44_10425"/>
<gene>
    <name evidence="6" type="ORF">DKM44_10425</name>
</gene>
<keyword evidence="3" id="KW-0804">Transcription</keyword>
<evidence type="ECO:0000313" key="6">
    <source>
        <dbReference type="EMBL" id="AWN23593.1"/>
    </source>
</evidence>
<keyword evidence="1" id="KW-0805">Transcription regulation</keyword>
<dbReference type="InterPro" id="IPR025996">
    <property type="entry name" value="MT1864/Rv1816-like_C"/>
</dbReference>
<sequence>MSSSARSPRPAPAKSERYHHGDLRRALLDAARALAAEGGVEALTLREVARQAGVSAAAPYHHFSDKNDLLRAVATEAFERLAQRMTEAAQRTDDHVMRLEEIGLAYVEFAFAQPAEFRFMFRHELCLPPGVPDPLEQAGQAAYAVLLTAVEEAQRAGRLRSGTPGSELPTLGLTLWSAVHGLSTLLLESPLSKTSTPESGQHLARSVIGNVLRGVLA</sequence>
<evidence type="ECO:0000256" key="2">
    <source>
        <dbReference type="ARBA" id="ARBA00023125"/>
    </source>
</evidence>
<dbReference type="InterPro" id="IPR009057">
    <property type="entry name" value="Homeodomain-like_sf"/>
</dbReference>
<feature type="DNA-binding region" description="H-T-H motif" evidence="4">
    <location>
        <begin position="44"/>
        <end position="63"/>
    </location>
</feature>
<feature type="domain" description="HTH tetR-type" evidence="5">
    <location>
        <begin position="21"/>
        <end position="81"/>
    </location>
</feature>
<evidence type="ECO:0000313" key="7">
    <source>
        <dbReference type="Proteomes" id="UP000245368"/>
    </source>
</evidence>
<dbReference type="SUPFAM" id="SSF46689">
    <property type="entry name" value="Homeodomain-like"/>
    <property type="match status" value="1"/>
</dbReference>
<accession>A0A2Z3JEK2</accession>
<evidence type="ECO:0000256" key="4">
    <source>
        <dbReference type="PROSITE-ProRule" id="PRU00335"/>
    </source>
</evidence>
<dbReference type="GO" id="GO:0000976">
    <property type="term" value="F:transcription cis-regulatory region binding"/>
    <property type="evidence" value="ECO:0007669"/>
    <property type="project" value="TreeGrafter"/>
</dbReference>
<evidence type="ECO:0000256" key="1">
    <source>
        <dbReference type="ARBA" id="ARBA00023015"/>
    </source>
</evidence>
<evidence type="ECO:0000259" key="5">
    <source>
        <dbReference type="PROSITE" id="PS50977"/>
    </source>
</evidence>
<dbReference type="EMBL" id="CP029494">
    <property type="protein sequence ID" value="AWN23593.1"/>
    <property type="molecule type" value="Genomic_DNA"/>
</dbReference>
<dbReference type="Pfam" id="PF13305">
    <property type="entry name" value="TetR_C_33"/>
    <property type="match status" value="1"/>
</dbReference>
<dbReference type="GO" id="GO:0003700">
    <property type="term" value="F:DNA-binding transcription factor activity"/>
    <property type="evidence" value="ECO:0007669"/>
    <property type="project" value="TreeGrafter"/>
</dbReference>
<name>A0A2Z3JEK2_9DEIO</name>
<dbReference type="PANTHER" id="PTHR30055:SF220">
    <property type="entry name" value="TETR-FAMILY REGULATORY PROTEIN"/>
    <property type="match status" value="1"/>
</dbReference>
<keyword evidence="2 4" id="KW-0238">DNA-binding</keyword>